<feature type="domain" description="Kinetochore protein Sos7 coiled-coil" evidence="2">
    <location>
        <begin position="36"/>
        <end position="107"/>
    </location>
</feature>
<evidence type="ECO:0000313" key="4">
    <source>
        <dbReference type="Proteomes" id="UP000271241"/>
    </source>
</evidence>
<dbReference type="InterPro" id="IPR037475">
    <property type="entry name" value="Sos7"/>
</dbReference>
<dbReference type="AlphaFoldDB" id="A0A4P9XTV8"/>
<organism evidence="3 4">
    <name type="scientific">Thamnocephalis sphaerospora</name>
    <dbReference type="NCBI Taxonomy" id="78915"/>
    <lineage>
        <taxon>Eukaryota</taxon>
        <taxon>Fungi</taxon>
        <taxon>Fungi incertae sedis</taxon>
        <taxon>Zoopagomycota</taxon>
        <taxon>Zoopagomycotina</taxon>
        <taxon>Zoopagomycetes</taxon>
        <taxon>Zoopagales</taxon>
        <taxon>Sigmoideomycetaceae</taxon>
        <taxon>Thamnocephalis</taxon>
    </lineage>
</organism>
<dbReference type="InterPro" id="IPR048781">
    <property type="entry name" value="Sos7_CC"/>
</dbReference>
<dbReference type="STRING" id="78915.A0A4P9XTV8"/>
<dbReference type="Pfam" id="PF20882">
    <property type="entry name" value="Sos7"/>
    <property type="match status" value="1"/>
</dbReference>
<protein>
    <recommendedName>
        <fullName evidence="2">Kinetochore protein Sos7 coiled-coil domain-containing protein</fullName>
    </recommendedName>
</protein>
<name>A0A4P9XTV8_9FUNG</name>
<dbReference type="OrthoDB" id="18959at2759"/>
<dbReference type="GO" id="GO:0051315">
    <property type="term" value="P:attachment of mitotic spindle microtubules to kinetochore"/>
    <property type="evidence" value="ECO:0007669"/>
    <property type="project" value="TreeGrafter"/>
</dbReference>
<sequence>MESLKADVQALQATKFGVDELQEQVDAALASDSVNELYAKLKFSFLEQETKSTFLRGIAREPPVSVASAKVKELEEHNLLCRNELKENKRRTEELSQAVASKETELERISNVDDAQSKRTIREAERILGEQTAELQQVYATTEERQRETEDLRWELEAARKELAQLQAERRSAETFAAEAQRVAAQRDPQVEEMHVWYKAATSTFMQMMGVADFHMDSNTTLAVTYVVADASTAATRVVLQVQLDDETLCVRDASFADPEMAARVPIADAVAYARSRDSLPALLLEVQARVRALCGAARTADAN</sequence>
<feature type="coiled-coil region" evidence="1">
    <location>
        <begin position="142"/>
        <end position="183"/>
    </location>
</feature>
<evidence type="ECO:0000313" key="3">
    <source>
        <dbReference type="EMBL" id="RKP09623.1"/>
    </source>
</evidence>
<dbReference type="EMBL" id="KZ992500">
    <property type="protein sequence ID" value="RKP09623.1"/>
    <property type="molecule type" value="Genomic_DNA"/>
</dbReference>
<keyword evidence="1" id="KW-0175">Coiled coil</keyword>
<dbReference type="GO" id="GO:0034501">
    <property type="term" value="P:protein localization to kinetochore"/>
    <property type="evidence" value="ECO:0007669"/>
    <property type="project" value="InterPro"/>
</dbReference>
<dbReference type="PANTHER" id="PTHR37329">
    <property type="entry name" value="KINETOCHORE PROTEIN SOS7"/>
    <property type="match status" value="1"/>
</dbReference>
<keyword evidence="4" id="KW-1185">Reference proteome</keyword>
<dbReference type="GO" id="GO:0000776">
    <property type="term" value="C:kinetochore"/>
    <property type="evidence" value="ECO:0007669"/>
    <property type="project" value="InterPro"/>
</dbReference>
<accession>A0A4P9XTV8</accession>
<evidence type="ECO:0000256" key="1">
    <source>
        <dbReference type="SAM" id="Coils"/>
    </source>
</evidence>
<gene>
    <name evidence="3" type="ORF">THASP1DRAFT_28599</name>
</gene>
<evidence type="ECO:0000259" key="2">
    <source>
        <dbReference type="Pfam" id="PF20882"/>
    </source>
</evidence>
<dbReference type="Proteomes" id="UP000271241">
    <property type="component" value="Unassembled WGS sequence"/>
</dbReference>
<dbReference type="PANTHER" id="PTHR37329:SF1">
    <property type="entry name" value="KINETOCHORE PROTEIN SOS7"/>
    <property type="match status" value="1"/>
</dbReference>
<feature type="coiled-coil region" evidence="1">
    <location>
        <begin position="71"/>
        <end position="105"/>
    </location>
</feature>
<reference evidence="4" key="1">
    <citation type="journal article" date="2018" name="Nat. Microbiol.">
        <title>Leveraging single-cell genomics to expand the fungal tree of life.</title>
        <authorList>
            <person name="Ahrendt S.R."/>
            <person name="Quandt C.A."/>
            <person name="Ciobanu D."/>
            <person name="Clum A."/>
            <person name="Salamov A."/>
            <person name="Andreopoulos B."/>
            <person name="Cheng J.F."/>
            <person name="Woyke T."/>
            <person name="Pelin A."/>
            <person name="Henrissat B."/>
            <person name="Reynolds N.K."/>
            <person name="Benny G.L."/>
            <person name="Smith M.E."/>
            <person name="James T.Y."/>
            <person name="Grigoriev I.V."/>
        </authorList>
    </citation>
    <scope>NUCLEOTIDE SEQUENCE [LARGE SCALE GENOMIC DNA]</scope>
    <source>
        <strain evidence="4">RSA 1356</strain>
    </source>
</reference>
<proteinExistence type="predicted"/>